<evidence type="ECO:0000256" key="1">
    <source>
        <dbReference type="ARBA" id="ARBA00008007"/>
    </source>
</evidence>
<dbReference type="PANTHER" id="PTHR47505">
    <property type="entry name" value="DNA UTILIZATION PROTEIN YHGH"/>
    <property type="match status" value="1"/>
</dbReference>
<evidence type="ECO:0000313" key="3">
    <source>
        <dbReference type="EMBL" id="OGY59899.1"/>
    </source>
</evidence>
<dbReference type="InterPro" id="IPR029057">
    <property type="entry name" value="PRTase-like"/>
</dbReference>
<gene>
    <name evidence="3" type="ORF">A3I31_01940</name>
</gene>
<dbReference type="AlphaFoldDB" id="A0A1G1Z633"/>
<dbReference type="Proteomes" id="UP000178808">
    <property type="component" value="Unassembled WGS sequence"/>
</dbReference>
<dbReference type="SUPFAM" id="SSF53271">
    <property type="entry name" value="PRTase-like"/>
    <property type="match status" value="1"/>
</dbReference>
<organism evidence="3 4">
    <name type="scientific">Candidatus Colwellbacteria bacterium RIFCSPLOWO2_02_FULL_44_20b</name>
    <dbReference type="NCBI Taxonomy" id="1797691"/>
    <lineage>
        <taxon>Bacteria</taxon>
        <taxon>Candidatus Colwelliibacteriota</taxon>
    </lineage>
</organism>
<protein>
    <recommendedName>
        <fullName evidence="2">Phosphoribosyltransferase domain-containing protein</fullName>
    </recommendedName>
</protein>
<dbReference type="InterPro" id="IPR000836">
    <property type="entry name" value="PRTase_dom"/>
</dbReference>
<accession>A0A1G1Z633</accession>
<sequence>MCDRCFQAIPVHSTFFCSVCKARLPDNTKICHREAQFFLGAVSDYSSKELRDLIHSFKYSFSTEALHPLITLTETYVRHLDFDFTDFIVIPIPLHKTRERSRGFNQSAILGKSLARILNIPFFQDGLQRVANTDPQVRMRDRAAREENVSEAFTVRASLDRFQNKNIILVDDVFTSGATLREAVRVLKSCGAKKVVAFVIAKA</sequence>
<dbReference type="Pfam" id="PF00156">
    <property type="entry name" value="Pribosyltran"/>
    <property type="match status" value="1"/>
</dbReference>
<evidence type="ECO:0000259" key="2">
    <source>
        <dbReference type="Pfam" id="PF00156"/>
    </source>
</evidence>
<proteinExistence type="inferred from homology"/>
<reference evidence="3 4" key="1">
    <citation type="journal article" date="2016" name="Nat. Commun.">
        <title>Thousands of microbial genomes shed light on interconnected biogeochemical processes in an aquifer system.</title>
        <authorList>
            <person name="Anantharaman K."/>
            <person name="Brown C.T."/>
            <person name="Hug L.A."/>
            <person name="Sharon I."/>
            <person name="Castelle C.J."/>
            <person name="Probst A.J."/>
            <person name="Thomas B.C."/>
            <person name="Singh A."/>
            <person name="Wilkins M.J."/>
            <person name="Karaoz U."/>
            <person name="Brodie E.L."/>
            <person name="Williams K.H."/>
            <person name="Hubbard S.S."/>
            <person name="Banfield J.F."/>
        </authorList>
    </citation>
    <scope>NUCLEOTIDE SEQUENCE [LARGE SCALE GENOMIC DNA]</scope>
</reference>
<comment type="similarity">
    <text evidence="1">Belongs to the ComF/GntX family.</text>
</comment>
<dbReference type="InterPro" id="IPR051910">
    <property type="entry name" value="ComF/GntX_DNA_util-trans"/>
</dbReference>
<dbReference type="PANTHER" id="PTHR47505:SF1">
    <property type="entry name" value="DNA UTILIZATION PROTEIN YHGH"/>
    <property type="match status" value="1"/>
</dbReference>
<dbReference type="CDD" id="cd06223">
    <property type="entry name" value="PRTases_typeI"/>
    <property type="match status" value="1"/>
</dbReference>
<dbReference type="Gene3D" id="3.40.50.2020">
    <property type="match status" value="1"/>
</dbReference>
<comment type="caution">
    <text evidence="3">The sequence shown here is derived from an EMBL/GenBank/DDBJ whole genome shotgun (WGS) entry which is preliminary data.</text>
</comment>
<evidence type="ECO:0000313" key="4">
    <source>
        <dbReference type="Proteomes" id="UP000178808"/>
    </source>
</evidence>
<feature type="domain" description="Phosphoribosyltransferase" evidence="2">
    <location>
        <begin position="108"/>
        <end position="200"/>
    </location>
</feature>
<name>A0A1G1Z633_9BACT</name>
<dbReference type="EMBL" id="MHIZ01000027">
    <property type="protein sequence ID" value="OGY59899.1"/>
    <property type="molecule type" value="Genomic_DNA"/>
</dbReference>